<accession>A0A9D2CEW6</accession>
<protein>
    <submittedName>
        <fullName evidence="3">InlB B-repeat-containing protein</fullName>
    </submittedName>
</protein>
<dbReference type="EMBL" id="DXCO01000032">
    <property type="protein sequence ID" value="HIY78238.1"/>
    <property type="molecule type" value="Genomic_DNA"/>
</dbReference>
<dbReference type="AlphaFoldDB" id="A0A9D2CEW6"/>
<reference evidence="3" key="2">
    <citation type="submission" date="2021-04" db="EMBL/GenBank/DDBJ databases">
        <authorList>
            <person name="Gilroy R."/>
        </authorList>
    </citation>
    <scope>NUCLEOTIDE SEQUENCE</scope>
    <source>
        <strain evidence="3">CHK199-9574</strain>
    </source>
</reference>
<sequence length="500" mass="55922">MKRFFACVFAFAIALSIFAVAGCGSGDADGDPVMHTVTFDTDGGSEIAPVQVEDGKTVAEPEKPVKDGCTFVQWNYLSEKYDFSLPVTSDLVLVAVWESDGQDQEDQEPVYEDNGERMMITMWNEPRPISANAEKALEVMAQSGINTYVKWSYDQSLTEYCEKYGLDYMPHVRGVTPQGNSVYLAPDRISDAVTGFLYQDEPTYSGIDALESLAENHVQYYSDRLFFSNLFPEHDDSDTGVFGGHTYEEYVAHFCDTVYSIITENRLISVDCYPLYADGRIRTQWLTCYEVIAKYAKQYDADFHFYVANTQHSTYRALDLENLRFLVNVAMTYGANAFGYFTYQNYEDGWGDGLVEEDGITPTETYYYAQQVNSELLSWDHVFLNFEWDCTMALEGASDGENPCFTGLQYAVDSIDALTTVAASEDTLIGRFTGKDGEVGLMFTNFRDPEDNKTDTVTMFLKDAQQAVVYVNGERTVVDAVGGMLTLSIAPGGAAFVIPF</sequence>
<feature type="signal peptide" evidence="2">
    <location>
        <begin position="1"/>
        <end position="21"/>
    </location>
</feature>
<dbReference type="Gene3D" id="2.60.40.4270">
    <property type="entry name" value="Listeria-Bacteroides repeat domain"/>
    <property type="match status" value="1"/>
</dbReference>
<comment type="caution">
    <text evidence="3">The sequence shown here is derived from an EMBL/GenBank/DDBJ whole genome shotgun (WGS) entry which is preliminary data.</text>
</comment>
<evidence type="ECO:0000256" key="1">
    <source>
        <dbReference type="ARBA" id="ARBA00004196"/>
    </source>
</evidence>
<evidence type="ECO:0000256" key="2">
    <source>
        <dbReference type="SAM" id="SignalP"/>
    </source>
</evidence>
<dbReference type="InterPro" id="IPR013378">
    <property type="entry name" value="InlB-like_B-rpt"/>
</dbReference>
<dbReference type="Proteomes" id="UP000824135">
    <property type="component" value="Unassembled WGS sequence"/>
</dbReference>
<proteinExistence type="predicted"/>
<dbReference type="PROSITE" id="PS51257">
    <property type="entry name" value="PROKAR_LIPOPROTEIN"/>
    <property type="match status" value="1"/>
</dbReference>
<dbReference type="Gene3D" id="3.20.20.80">
    <property type="entry name" value="Glycosidases"/>
    <property type="match status" value="1"/>
</dbReference>
<comment type="subcellular location">
    <subcellularLocation>
        <location evidence="1">Cell envelope</location>
    </subcellularLocation>
</comment>
<dbReference type="GO" id="GO:0030313">
    <property type="term" value="C:cell envelope"/>
    <property type="evidence" value="ECO:0007669"/>
    <property type="project" value="UniProtKB-SubCell"/>
</dbReference>
<dbReference type="InterPro" id="IPR042229">
    <property type="entry name" value="Listeria/Bacterioides_rpt_sf"/>
</dbReference>
<keyword evidence="2" id="KW-0732">Signal</keyword>
<reference evidence="3" key="1">
    <citation type="journal article" date="2021" name="PeerJ">
        <title>Extensive microbial diversity within the chicken gut microbiome revealed by metagenomics and culture.</title>
        <authorList>
            <person name="Gilroy R."/>
            <person name="Ravi A."/>
            <person name="Getino M."/>
            <person name="Pursley I."/>
            <person name="Horton D.L."/>
            <person name="Alikhan N.F."/>
            <person name="Baker D."/>
            <person name="Gharbi K."/>
            <person name="Hall N."/>
            <person name="Watson M."/>
            <person name="Adriaenssens E.M."/>
            <person name="Foster-Nyarko E."/>
            <person name="Jarju S."/>
            <person name="Secka A."/>
            <person name="Antonio M."/>
            <person name="Oren A."/>
            <person name="Chaudhuri R.R."/>
            <person name="La Ragione R."/>
            <person name="Hildebrand F."/>
            <person name="Pallen M.J."/>
        </authorList>
    </citation>
    <scope>NUCLEOTIDE SEQUENCE</scope>
    <source>
        <strain evidence="3">CHK199-9574</strain>
    </source>
</reference>
<organism evidence="3 4">
    <name type="scientific">Candidatus Borkfalkia excrementavium</name>
    <dbReference type="NCBI Taxonomy" id="2838505"/>
    <lineage>
        <taxon>Bacteria</taxon>
        <taxon>Bacillati</taxon>
        <taxon>Bacillota</taxon>
        <taxon>Clostridia</taxon>
        <taxon>Christensenellales</taxon>
        <taxon>Christensenellaceae</taxon>
        <taxon>Candidatus Borkfalkia</taxon>
    </lineage>
</organism>
<evidence type="ECO:0000313" key="4">
    <source>
        <dbReference type="Proteomes" id="UP000824135"/>
    </source>
</evidence>
<dbReference type="Pfam" id="PF09479">
    <property type="entry name" value="Flg_new"/>
    <property type="match status" value="1"/>
</dbReference>
<name>A0A9D2CEW6_9FIRM</name>
<evidence type="ECO:0000313" key="3">
    <source>
        <dbReference type="EMBL" id="HIY78238.1"/>
    </source>
</evidence>
<feature type="chain" id="PRO_5038942614" evidence="2">
    <location>
        <begin position="22"/>
        <end position="500"/>
    </location>
</feature>
<gene>
    <name evidence="3" type="ORF">H9728_04265</name>
</gene>